<dbReference type="Pfam" id="PF19051">
    <property type="entry name" value="GFO_IDH_MocA_C2"/>
    <property type="match status" value="1"/>
</dbReference>
<name>A0A934VG62_9BACT</name>
<dbReference type="InterPro" id="IPR036291">
    <property type="entry name" value="NAD(P)-bd_dom_sf"/>
</dbReference>
<feature type="domain" description="Gfo/Idh/MocA-like oxidoreductase N-terminal" evidence="2">
    <location>
        <begin position="32"/>
        <end position="155"/>
    </location>
</feature>
<organism evidence="4 5">
    <name type="scientific">Roseibacillus ishigakijimensis</name>
    <dbReference type="NCBI Taxonomy" id="454146"/>
    <lineage>
        <taxon>Bacteria</taxon>
        <taxon>Pseudomonadati</taxon>
        <taxon>Verrucomicrobiota</taxon>
        <taxon>Verrucomicrobiia</taxon>
        <taxon>Verrucomicrobiales</taxon>
        <taxon>Verrucomicrobiaceae</taxon>
        <taxon>Roseibacillus</taxon>
    </lineage>
</organism>
<keyword evidence="1" id="KW-0732">Signal</keyword>
<dbReference type="EMBL" id="JAENIO010000001">
    <property type="protein sequence ID" value="MBK1832503.1"/>
    <property type="molecule type" value="Genomic_DNA"/>
</dbReference>
<reference evidence="4" key="1">
    <citation type="submission" date="2021-01" db="EMBL/GenBank/DDBJ databases">
        <title>Modified the classification status of verrucomicrobia.</title>
        <authorList>
            <person name="Feng X."/>
        </authorList>
    </citation>
    <scope>NUCLEOTIDE SEQUENCE</scope>
    <source>
        <strain evidence="4">KCTC 12986</strain>
    </source>
</reference>
<dbReference type="Proteomes" id="UP000604083">
    <property type="component" value="Unassembled WGS sequence"/>
</dbReference>
<dbReference type="Gene3D" id="3.30.360.10">
    <property type="entry name" value="Dihydrodipicolinate Reductase, domain 2"/>
    <property type="match status" value="1"/>
</dbReference>
<proteinExistence type="predicted"/>
<comment type="caution">
    <text evidence="4">The sequence shown here is derived from an EMBL/GenBank/DDBJ whole genome shotgun (WGS) entry which is preliminary data.</text>
</comment>
<dbReference type="RefSeq" id="WP_200389937.1">
    <property type="nucleotide sequence ID" value="NZ_JAENIO010000001.1"/>
</dbReference>
<dbReference type="PANTHER" id="PTHR43818">
    <property type="entry name" value="BCDNA.GH03377"/>
    <property type="match status" value="1"/>
</dbReference>
<feature type="domain" description="Gfo/Idh/MocA-like oxidoreductase bacterial type C-terminal" evidence="3">
    <location>
        <begin position="184"/>
        <end position="266"/>
    </location>
</feature>
<protein>
    <submittedName>
        <fullName evidence="4">Gfo/Idh/MocA family oxidoreductase</fullName>
    </submittedName>
</protein>
<dbReference type="InterPro" id="IPR050463">
    <property type="entry name" value="Gfo/Idh/MocA_oxidrdct_glycsds"/>
</dbReference>
<feature type="chain" id="PRO_5037665933" evidence="1">
    <location>
        <begin position="26"/>
        <end position="479"/>
    </location>
</feature>
<dbReference type="PANTHER" id="PTHR43818:SF5">
    <property type="entry name" value="OXIDOREDUCTASE FAMILY PROTEIN"/>
    <property type="match status" value="1"/>
</dbReference>
<dbReference type="InterPro" id="IPR000683">
    <property type="entry name" value="Gfo/Idh/MocA-like_OxRdtase_N"/>
</dbReference>
<evidence type="ECO:0000259" key="3">
    <source>
        <dbReference type="Pfam" id="PF19051"/>
    </source>
</evidence>
<dbReference type="Pfam" id="PF01408">
    <property type="entry name" value="GFO_IDH_MocA"/>
    <property type="match status" value="1"/>
</dbReference>
<feature type="signal peptide" evidence="1">
    <location>
        <begin position="1"/>
        <end position="25"/>
    </location>
</feature>
<accession>A0A934VG62</accession>
<evidence type="ECO:0000313" key="5">
    <source>
        <dbReference type="Proteomes" id="UP000604083"/>
    </source>
</evidence>
<keyword evidence="5" id="KW-1185">Reference proteome</keyword>
<evidence type="ECO:0000256" key="1">
    <source>
        <dbReference type="SAM" id="SignalP"/>
    </source>
</evidence>
<dbReference type="PROSITE" id="PS51318">
    <property type="entry name" value="TAT"/>
    <property type="match status" value="1"/>
</dbReference>
<evidence type="ECO:0000313" key="4">
    <source>
        <dbReference type="EMBL" id="MBK1832503.1"/>
    </source>
</evidence>
<dbReference type="AlphaFoldDB" id="A0A934VG62"/>
<dbReference type="InterPro" id="IPR043906">
    <property type="entry name" value="Gfo/Idh/MocA_OxRdtase_bact_C"/>
</dbReference>
<evidence type="ECO:0000259" key="2">
    <source>
        <dbReference type="Pfam" id="PF01408"/>
    </source>
</evidence>
<dbReference type="Gene3D" id="3.40.50.720">
    <property type="entry name" value="NAD(P)-binding Rossmann-like Domain"/>
    <property type="match status" value="1"/>
</dbReference>
<dbReference type="GO" id="GO:0000166">
    <property type="term" value="F:nucleotide binding"/>
    <property type="evidence" value="ECO:0007669"/>
    <property type="project" value="InterPro"/>
</dbReference>
<sequence length="479" mass="52711">MNRRQLLKRGAFLGTGAALAPFAQAVGANDQLRVAVIGIRSRGRSHLQAVLKSPHARLVAVCDVDPAVLAKEVAALKKDHSLPQLRTFSDYRKVCEDKEIDAVMIATPNHTHALIAITAAAQGKHVYVEKPVSHNVHEGRILAAAQKKFGVLIAHGFQHRSNSAWGEMFAWLREEKALGTLTLARGFCYKPRKSIGKVSQPQTPPQGLDYSLWLGPRAEEPVRRQQFHYDWHWQSPYGNGDLGNQGPHQLDICRWAIGDPAALPRQLFSIGGRLAHTDDGDVPNTQIVYYDTEPAPILFEVRGLPQKGLDYEAGMDRYRGLSIGNVLEYEGGYVTGDHHPTCVAYDRDGKELKRFQQRGDAFGEFIEAAVGRKKQLSMQNAESGHLSSAMAHLGNHSLALGKQQSAEKIAASLDSPLVQESFQRMREHLLANGLGEASLGRGVPLGVDADENFLGDFAAQAKELDQESYREEFALPKVS</sequence>
<dbReference type="SUPFAM" id="SSF55347">
    <property type="entry name" value="Glyceraldehyde-3-phosphate dehydrogenase-like, C-terminal domain"/>
    <property type="match status" value="1"/>
</dbReference>
<gene>
    <name evidence="4" type="ORF">JIN78_00400</name>
</gene>
<dbReference type="SUPFAM" id="SSF51735">
    <property type="entry name" value="NAD(P)-binding Rossmann-fold domains"/>
    <property type="match status" value="1"/>
</dbReference>
<dbReference type="InterPro" id="IPR006311">
    <property type="entry name" value="TAT_signal"/>
</dbReference>